<dbReference type="PANTHER" id="PTHR43701">
    <property type="entry name" value="MEMBRANE TRANSPORTER PROTEIN MJ0441-RELATED"/>
    <property type="match status" value="1"/>
</dbReference>
<feature type="transmembrane region" description="Helical" evidence="5">
    <location>
        <begin position="187"/>
        <end position="210"/>
    </location>
</feature>
<comment type="subcellular location">
    <subcellularLocation>
        <location evidence="5">Cell membrane</location>
        <topology evidence="5">Multi-pass membrane protein</topology>
    </subcellularLocation>
    <subcellularLocation>
        <location evidence="1">Membrane</location>
        <topology evidence="1">Multi-pass membrane protein</topology>
    </subcellularLocation>
</comment>
<keyword evidence="4 5" id="KW-0472">Membrane</keyword>
<evidence type="ECO:0000313" key="6">
    <source>
        <dbReference type="EMBL" id="SNB55276.1"/>
    </source>
</evidence>
<comment type="similarity">
    <text evidence="5">Belongs to the 4-toluene sulfonate uptake permease (TSUP) (TC 2.A.102) family.</text>
</comment>
<dbReference type="InterPro" id="IPR051598">
    <property type="entry name" value="TSUP/Inactive_protease-like"/>
</dbReference>
<protein>
    <recommendedName>
        <fullName evidence="5">Probable membrane transporter protein</fullName>
    </recommendedName>
</protein>
<keyword evidence="5" id="KW-1003">Cell membrane</keyword>
<dbReference type="EMBL" id="FYDG01000001">
    <property type="protein sequence ID" value="SNB55276.1"/>
    <property type="molecule type" value="Genomic_DNA"/>
</dbReference>
<dbReference type="Pfam" id="PF01925">
    <property type="entry name" value="TauE"/>
    <property type="match status" value="1"/>
</dbReference>
<gene>
    <name evidence="6" type="ORF">SAMN06265338_101445</name>
</gene>
<feature type="transmembrane region" description="Helical" evidence="5">
    <location>
        <begin position="78"/>
        <end position="96"/>
    </location>
</feature>
<dbReference type="AlphaFoldDB" id="A0A212Q7D4"/>
<organism evidence="6 7">
    <name type="scientific">Rhodoblastus acidophilus</name>
    <name type="common">Rhodopseudomonas acidophila</name>
    <dbReference type="NCBI Taxonomy" id="1074"/>
    <lineage>
        <taxon>Bacteria</taxon>
        <taxon>Pseudomonadati</taxon>
        <taxon>Pseudomonadota</taxon>
        <taxon>Alphaproteobacteria</taxon>
        <taxon>Hyphomicrobiales</taxon>
        <taxon>Rhodoblastaceae</taxon>
        <taxon>Rhodoblastus</taxon>
    </lineage>
</organism>
<evidence type="ECO:0000256" key="1">
    <source>
        <dbReference type="ARBA" id="ARBA00004141"/>
    </source>
</evidence>
<evidence type="ECO:0000256" key="3">
    <source>
        <dbReference type="ARBA" id="ARBA00022989"/>
    </source>
</evidence>
<evidence type="ECO:0000313" key="7">
    <source>
        <dbReference type="Proteomes" id="UP000198418"/>
    </source>
</evidence>
<reference evidence="7" key="1">
    <citation type="submission" date="2017-06" db="EMBL/GenBank/DDBJ databases">
        <authorList>
            <person name="Varghese N."/>
            <person name="Submissions S."/>
        </authorList>
    </citation>
    <scope>NUCLEOTIDE SEQUENCE [LARGE SCALE GENOMIC DNA]</scope>
    <source>
        <strain evidence="7">DSM 137</strain>
    </source>
</reference>
<evidence type="ECO:0000256" key="4">
    <source>
        <dbReference type="ARBA" id="ARBA00023136"/>
    </source>
</evidence>
<evidence type="ECO:0000256" key="2">
    <source>
        <dbReference type="ARBA" id="ARBA00022692"/>
    </source>
</evidence>
<feature type="transmembrane region" description="Helical" evidence="5">
    <location>
        <begin position="36"/>
        <end position="58"/>
    </location>
</feature>
<feature type="transmembrane region" description="Helical" evidence="5">
    <location>
        <begin position="216"/>
        <end position="237"/>
    </location>
</feature>
<accession>A0A212Q7D4</accession>
<evidence type="ECO:0000256" key="5">
    <source>
        <dbReference type="RuleBase" id="RU363041"/>
    </source>
</evidence>
<keyword evidence="7" id="KW-1185">Reference proteome</keyword>
<dbReference type="GO" id="GO:0005886">
    <property type="term" value="C:plasma membrane"/>
    <property type="evidence" value="ECO:0007669"/>
    <property type="project" value="UniProtKB-SubCell"/>
</dbReference>
<feature type="transmembrane region" description="Helical" evidence="5">
    <location>
        <begin position="6"/>
        <end position="24"/>
    </location>
</feature>
<dbReference type="RefSeq" id="WP_088518916.1">
    <property type="nucleotide sequence ID" value="NZ_FYDG01000001.1"/>
</dbReference>
<proteinExistence type="inferred from homology"/>
<dbReference type="PANTHER" id="PTHR43701:SF2">
    <property type="entry name" value="MEMBRANE TRANSPORTER PROTEIN YJNA-RELATED"/>
    <property type="match status" value="1"/>
</dbReference>
<feature type="transmembrane region" description="Helical" evidence="5">
    <location>
        <begin position="108"/>
        <end position="127"/>
    </location>
</feature>
<dbReference type="InterPro" id="IPR002781">
    <property type="entry name" value="TM_pro_TauE-like"/>
</dbReference>
<keyword evidence="2 5" id="KW-0812">Transmembrane</keyword>
<keyword evidence="3 5" id="KW-1133">Transmembrane helix</keyword>
<sequence>MPWNGILEWPFVFSGLLVGGMVGLTGVGGGSLMTPLLVLLFGVHPATAVGTDLFYAGITKIAGSTVHGANKTIDWKVVLRLASGSAPAALLTLFVLGHMGFKSGQAGSAISCALGLALWLTALSLLFRPWLVARLAPRFDKLSDRVIAGLTVALGATLGVLVTISSVGAGAIGVTVLLMLYPRMPTLRIVASDIAHAVPLTLIAGAGHWAMGSVDWSMLVSLLAGSIPGVALASVFASRAPDKLLRGLLAGVLALVGAKLALQ</sequence>
<name>A0A212Q7D4_RHOAC</name>
<feature type="transmembrane region" description="Helical" evidence="5">
    <location>
        <begin position="147"/>
        <end position="180"/>
    </location>
</feature>
<dbReference type="Proteomes" id="UP000198418">
    <property type="component" value="Unassembled WGS sequence"/>
</dbReference>
<dbReference type="OrthoDB" id="5189995at2"/>
<feature type="transmembrane region" description="Helical" evidence="5">
    <location>
        <begin position="244"/>
        <end position="262"/>
    </location>
</feature>